<dbReference type="Proteomes" id="UP000828390">
    <property type="component" value="Unassembled WGS sequence"/>
</dbReference>
<reference evidence="1" key="2">
    <citation type="submission" date="2020-11" db="EMBL/GenBank/DDBJ databases">
        <authorList>
            <person name="McCartney M.A."/>
            <person name="Auch B."/>
            <person name="Kono T."/>
            <person name="Mallez S."/>
            <person name="Becker A."/>
            <person name="Gohl D.M."/>
            <person name="Silverstein K.A.T."/>
            <person name="Koren S."/>
            <person name="Bechman K.B."/>
            <person name="Herman A."/>
            <person name="Abrahante J.E."/>
            <person name="Garbe J."/>
        </authorList>
    </citation>
    <scope>NUCLEOTIDE SEQUENCE</scope>
    <source>
        <strain evidence="1">Duluth1</strain>
        <tissue evidence="1">Whole animal</tissue>
    </source>
</reference>
<gene>
    <name evidence="1" type="ORF">DPMN_183809</name>
</gene>
<evidence type="ECO:0000313" key="2">
    <source>
        <dbReference type="Proteomes" id="UP000828390"/>
    </source>
</evidence>
<keyword evidence="2" id="KW-1185">Reference proteome</keyword>
<dbReference type="EMBL" id="JAIWYP010000010">
    <property type="protein sequence ID" value="KAH3749313.1"/>
    <property type="molecule type" value="Genomic_DNA"/>
</dbReference>
<organism evidence="1 2">
    <name type="scientific">Dreissena polymorpha</name>
    <name type="common">Zebra mussel</name>
    <name type="synonym">Mytilus polymorpha</name>
    <dbReference type="NCBI Taxonomy" id="45954"/>
    <lineage>
        <taxon>Eukaryota</taxon>
        <taxon>Metazoa</taxon>
        <taxon>Spiralia</taxon>
        <taxon>Lophotrochozoa</taxon>
        <taxon>Mollusca</taxon>
        <taxon>Bivalvia</taxon>
        <taxon>Autobranchia</taxon>
        <taxon>Heteroconchia</taxon>
        <taxon>Euheterodonta</taxon>
        <taxon>Imparidentia</taxon>
        <taxon>Neoheterodontei</taxon>
        <taxon>Myida</taxon>
        <taxon>Dreissenoidea</taxon>
        <taxon>Dreissenidae</taxon>
        <taxon>Dreissena</taxon>
    </lineage>
</organism>
<protein>
    <submittedName>
        <fullName evidence="1">Uncharacterized protein</fullName>
    </submittedName>
</protein>
<reference evidence="1" key="1">
    <citation type="journal article" date="2019" name="bioRxiv">
        <title>The Genome of the Zebra Mussel, Dreissena polymorpha: A Resource for Invasive Species Research.</title>
        <authorList>
            <person name="McCartney M.A."/>
            <person name="Auch B."/>
            <person name="Kono T."/>
            <person name="Mallez S."/>
            <person name="Zhang Y."/>
            <person name="Obille A."/>
            <person name="Becker A."/>
            <person name="Abrahante J.E."/>
            <person name="Garbe J."/>
            <person name="Badalamenti J.P."/>
            <person name="Herman A."/>
            <person name="Mangelson H."/>
            <person name="Liachko I."/>
            <person name="Sullivan S."/>
            <person name="Sone E.D."/>
            <person name="Koren S."/>
            <person name="Silverstein K.A.T."/>
            <person name="Beckman K.B."/>
            <person name="Gohl D.M."/>
        </authorList>
    </citation>
    <scope>NUCLEOTIDE SEQUENCE</scope>
    <source>
        <strain evidence="1">Duluth1</strain>
        <tissue evidence="1">Whole animal</tissue>
    </source>
</reference>
<accession>A0A9D4DI22</accession>
<name>A0A9D4DI22_DREPO</name>
<sequence length="92" mass="9946">MIQYQLLNVDVFSQAPPVIGCFAPLCLVQPRGGGADCDGQSLPRIQWLPIWFAASLPEPTGCSFSCLAKGMDCSLPDSSFGAQRSKHLPHRL</sequence>
<evidence type="ECO:0000313" key="1">
    <source>
        <dbReference type="EMBL" id="KAH3749313.1"/>
    </source>
</evidence>
<comment type="caution">
    <text evidence="1">The sequence shown here is derived from an EMBL/GenBank/DDBJ whole genome shotgun (WGS) entry which is preliminary data.</text>
</comment>
<proteinExistence type="predicted"/>
<dbReference type="AlphaFoldDB" id="A0A9D4DI22"/>